<proteinExistence type="predicted"/>
<dbReference type="Gene3D" id="3.10.180.10">
    <property type="entry name" value="2,3-Dihydroxybiphenyl 1,2-Dioxygenase, domain 1"/>
    <property type="match status" value="1"/>
</dbReference>
<gene>
    <name evidence="2" type="ORF">GCM10025782_30120</name>
</gene>
<dbReference type="SUPFAM" id="SSF54593">
    <property type="entry name" value="Glyoxalase/Bleomycin resistance protein/Dihydroxybiphenyl dioxygenase"/>
    <property type="match status" value="1"/>
</dbReference>
<name>A0ABP8YG28_9MICO</name>
<keyword evidence="3" id="KW-1185">Reference proteome</keyword>
<dbReference type="EMBL" id="BAABLO010000012">
    <property type="protein sequence ID" value="GAA4729244.1"/>
    <property type="molecule type" value="Genomic_DNA"/>
</dbReference>
<reference evidence="3" key="1">
    <citation type="journal article" date="2019" name="Int. J. Syst. Evol. Microbiol.">
        <title>The Global Catalogue of Microorganisms (GCM) 10K type strain sequencing project: providing services to taxonomists for standard genome sequencing and annotation.</title>
        <authorList>
            <consortium name="The Broad Institute Genomics Platform"/>
            <consortium name="The Broad Institute Genome Sequencing Center for Infectious Disease"/>
            <person name="Wu L."/>
            <person name="Ma J."/>
        </authorList>
    </citation>
    <scope>NUCLEOTIDE SEQUENCE [LARGE SCALE GENOMIC DNA]</scope>
    <source>
        <strain evidence="3">JCM 18961</strain>
    </source>
</reference>
<dbReference type="CDD" id="cd07251">
    <property type="entry name" value="VOC_like"/>
    <property type="match status" value="1"/>
</dbReference>
<dbReference type="InterPro" id="IPR004360">
    <property type="entry name" value="Glyas_Fos-R_dOase_dom"/>
</dbReference>
<dbReference type="Proteomes" id="UP001500556">
    <property type="component" value="Unassembled WGS sequence"/>
</dbReference>
<evidence type="ECO:0000259" key="1">
    <source>
        <dbReference type="PROSITE" id="PS51819"/>
    </source>
</evidence>
<evidence type="ECO:0000313" key="2">
    <source>
        <dbReference type="EMBL" id="GAA4729244.1"/>
    </source>
</evidence>
<feature type="domain" description="VOC" evidence="1">
    <location>
        <begin position="4"/>
        <end position="124"/>
    </location>
</feature>
<sequence length="139" mass="14736">MDQRLSLVTLGVGDLARAEAFYSALGWQRGNDDEDVVFFQCGGLVVALWDRTSLAEDSAVTDGGGWGGVTLALNVRSVAEVDAVLDEARGAGATIGRPGAETAWGGYSGIFLDPDGHPWEVAHNPFWTITEDGRTLLRG</sequence>
<dbReference type="Pfam" id="PF00903">
    <property type="entry name" value="Glyoxalase"/>
    <property type="match status" value="1"/>
</dbReference>
<protein>
    <submittedName>
        <fullName evidence="2">VOC family protein</fullName>
    </submittedName>
</protein>
<dbReference type="PROSITE" id="PS51819">
    <property type="entry name" value="VOC"/>
    <property type="match status" value="1"/>
</dbReference>
<dbReference type="RefSeq" id="WP_345504596.1">
    <property type="nucleotide sequence ID" value="NZ_BAABLO010000012.1"/>
</dbReference>
<dbReference type="PANTHER" id="PTHR36503:SF1">
    <property type="entry name" value="BLR2520 PROTEIN"/>
    <property type="match status" value="1"/>
</dbReference>
<dbReference type="InterPro" id="IPR029068">
    <property type="entry name" value="Glyas_Bleomycin-R_OHBP_Dase"/>
</dbReference>
<organism evidence="2 3">
    <name type="scientific">Pedococcus ginsenosidimutans</name>
    <dbReference type="NCBI Taxonomy" id="490570"/>
    <lineage>
        <taxon>Bacteria</taxon>
        <taxon>Bacillati</taxon>
        <taxon>Actinomycetota</taxon>
        <taxon>Actinomycetes</taxon>
        <taxon>Micrococcales</taxon>
        <taxon>Intrasporangiaceae</taxon>
        <taxon>Pedococcus</taxon>
    </lineage>
</organism>
<dbReference type="PANTHER" id="PTHR36503">
    <property type="entry name" value="BLR2520 PROTEIN"/>
    <property type="match status" value="1"/>
</dbReference>
<accession>A0ABP8YG28</accession>
<evidence type="ECO:0000313" key="3">
    <source>
        <dbReference type="Proteomes" id="UP001500556"/>
    </source>
</evidence>
<dbReference type="InterPro" id="IPR037523">
    <property type="entry name" value="VOC_core"/>
</dbReference>
<comment type="caution">
    <text evidence="2">The sequence shown here is derived from an EMBL/GenBank/DDBJ whole genome shotgun (WGS) entry which is preliminary data.</text>
</comment>